<dbReference type="EMBL" id="QKRW01000015">
    <property type="protein sequence ID" value="RAL64145.1"/>
    <property type="molecule type" value="Genomic_DNA"/>
</dbReference>
<comment type="similarity">
    <text evidence="1 6">Belongs to the ATG17 family.</text>
</comment>
<dbReference type="InterPro" id="IPR045326">
    <property type="entry name" value="ATG17-like_dom"/>
</dbReference>
<keyword evidence="10" id="KW-1185">Reference proteome</keyword>
<feature type="compositionally biased region" description="Polar residues" evidence="7">
    <location>
        <begin position="40"/>
        <end position="50"/>
    </location>
</feature>
<dbReference type="OrthoDB" id="1937984at2759"/>
<comment type="function">
    <text evidence="6">Autophagy-specific protein that functions in response to autophagy-inducing signals as a scaffold to recruit other ATG proteins to organize preautophagosomal structure (PAS) formation. Modulates the timing and magnitude of the autophagy response, such as the size of the sequestering vesicles. Plays particularly a role in pexophagy and nucleophagy.</text>
</comment>
<dbReference type="GO" id="GO:0000045">
    <property type="term" value="P:autophagosome assembly"/>
    <property type="evidence" value="ECO:0007669"/>
    <property type="project" value="TreeGrafter"/>
</dbReference>
<dbReference type="Pfam" id="PF04108">
    <property type="entry name" value="ATG17_like"/>
    <property type="match status" value="1"/>
</dbReference>
<keyword evidence="3 6" id="KW-0963">Cytoplasm</keyword>
<comment type="caution">
    <text evidence="9">The sequence shown here is derived from an EMBL/GenBank/DDBJ whole genome shotgun (WGS) entry which is preliminary data.</text>
</comment>
<keyword evidence="4 6" id="KW-0072">Autophagy</keyword>
<sequence>MNARPIEEGSEKSRNIHKDPDSYRSSSTISSTKHQIQSSRSSASYAGNTTHGEEIPLETLVAYLLASKRSLSSISTVWRANEIVTSAKRALEESVILNARIGFVQSGINEQAKILKTVRNSIESVYNDGQTDFQSTMDVLRSTLVDVAFRPAGEEPRSLLDFVDEQGVEGIRDGLKDLIGKSKVAQTAFDTSILSFDDDLRSLKSAFKFRKVSPQSTSPIPKYLDTLEGHAQEMASLLSSLSNHFDLCVNAIRHTEGGYAAVRNAASNPPPGAEPVSVSGVMMTSHDDIQEPIKVEDVVMELRDRLNEMEIQHDAILDYVSHVAEQFKETSNTYKMLKGVYDRLTGYIIACQEFCAKWEDTKAQIHEQMDELEGMRVFYENYHSSYDRLILEVRRRIIAEEKAKMIAKKAMEQISNLYDVDMKERNDFKNDVGAFLPVDLYLGINAAAPKWELRVVEEEEEGRVANSTSLLERRVVENSSQG</sequence>
<dbReference type="PANTHER" id="PTHR28005">
    <property type="entry name" value="AUTOPHAGY-RELATED PROTEIN 17"/>
    <property type="match status" value="1"/>
</dbReference>
<dbReference type="GO" id="GO:0000422">
    <property type="term" value="P:autophagy of mitochondrion"/>
    <property type="evidence" value="ECO:0007669"/>
    <property type="project" value="TreeGrafter"/>
</dbReference>
<protein>
    <recommendedName>
        <fullName evidence="2 6">Autophagy-related protein 17</fullName>
    </recommendedName>
</protein>
<comment type="subcellular location">
    <subcellularLocation>
        <location evidence="6">Cytoplasm</location>
    </subcellularLocation>
    <subcellularLocation>
        <location evidence="6">Preautophagosomal structure membrane</location>
        <topology evidence="6">Peripheral membrane protein</topology>
    </subcellularLocation>
</comment>
<name>A0A395IV13_9HELO</name>
<evidence type="ECO:0000256" key="1">
    <source>
        <dbReference type="ARBA" id="ARBA00006259"/>
    </source>
</evidence>
<evidence type="ECO:0000259" key="8">
    <source>
        <dbReference type="Pfam" id="PF04108"/>
    </source>
</evidence>
<dbReference type="Proteomes" id="UP000249056">
    <property type="component" value="Unassembled WGS sequence"/>
</dbReference>
<proteinExistence type="inferred from homology"/>
<accession>A0A395IV13</accession>
<organism evidence="9 10">
    <name type="scientific">Monilinia fructigena</name>
    <dbReference type="NCBI Taxonomy" id="38457"/>
    <lineage>
        <taxon>Eukaryota</taxon>
        <taxon>Fungi</taxon>
        <taxon>Dikarya</taxon>
        <taxon>Ascomycota</taxon>
        <taxon>Pezizomycotina</taxon>
        <taxon>Leotiomycetes</taxon>
        <taxon>Helotiales</taxon>
        <taxon>Sclerotiniaceae</taxon>
        <taxon>Monilinia</taxon>
    </lineage>
</organism>
<evidence type="ECO:0000313" key="9">
    <source>
        <dbReference type="EMBL" id="RAL64145.1"/>
    </source>
</evidence>
<feature type="domain" description="Autophagy protein ATG17-like" evidence="8">
    <location>
        <begin position="70"/>
        <end position="436"/>
    </location>
</feature>
<dbReference type="GO" id="GO:0034045">
    <property type="term" value="C:phagophore assembly site membrane"/>
    <property type="evidence" value="ECO:0007669"/>
    <property type="project" value="UniProtKB-SubCell"/>
</dbReference>
<evidence type="ECO:0000256" key="6">
    <source>
        <dbReference type="RuleBase" id="RU368080"/>
    </source>
</evidence>
<keyword evidence="5" id="KW-0472">Membrane</keyword>
<feature type="compositionally biased region" description="Basic and acidic residues" evidence="7">
    <location>
        <begin position="1"/>
        <end position="22"/>
    </location>
</feature>
<dbReference type="GO" id="GO:0034727">
    <property type="term" value="P:piecemeal microautophagy of the nucleus"/>
    <property type="evidence" value="ECO:0007669"/>
    <property type="project" value="TreeGrafter"/>
</dbReference>
<evidence type="ECO:0000256" key="4">
    <source>
        <dbReference type="ARBA" id="ARBA00023006"/>
    </source>
</evidence>
<feature type="compositionally biased region" description="Low complexity" evidence="7">
    <location>
        <begin position="25"/>
        <end position="39"/>
    </location>
</feature>
<dbReference type="AlphaFoldDB" id="A0A395IV13"/>
<evidence type="ECO:0000256" key="2">
    <source>
        <dbReference type="ARBA" id="ARBA00013806"/>
    </source>
</evidence>
<evidence type="ECO:0000256" key="5">
    <source>
        <dbReference type="ARBA" id="ARBA00023136"/>
    </source>
</evidence>
<evidence type="ECO:0000256" key="7">
    <source>
        <dbReference type="SAM" id="MobiDB-lite"/>
    </source>
</evidence>
<dbReference type="GO" id="GO:0060090">
    <property type="term" value="F:molecular adaptor activity"/>
    <property type="evidence" value="ECO:0007669"/>
    <property type="project" value="TreeGrafter"/>
</dbReference>
<dbReference type="GO" id="GO:1990316">
    <property type="term" value="C:Atg1/ULK1 kinase complex"/>
    <property type="evidence" value="ECO:0007669"/>
    <property type="project" value="TreeGrafter"/>
</dbReference>
<reference evidence="9 10" key="1">
    <citation type="submission" date="2018-06" db="EMBL/GenBank/DDBJ databases">
        <title>Genome Sequence of the Brown Rot Fungal Pathogen Monilinia fructigena.</title>
        <authorList>
            <person name="Landi L."/>
            <person name="De Miccolis Angelini R.M."/>
            <person name="Pollastro S."/>
            <person name="Abate D."/>
            <person name="Faretra F."/>
            <person name="Romanazzi G."/>
        </authorList>
    </citation>
    <scope>NUCLEOTIDE SEQUENCE [LARGE SCALE GENOMIC DNA]</scope>
    <source>
        <strain evidence="9 10">Mfrg269</strain>
    </source>
</reference>
<gene>
    <name evidence="9" type="ORF">DID88_002038</name>
</gene>
<evidence type="ECO:0000313" key="10">
    <source>
        <dbReference type="Proteomes" id="UP000249056"/>
    </source>
</evidence>
<dbReference type="InterPro" id="IPR007240">
    <property type="entry name" value="Atg17"/>
</dbReference>
<dbReference type="GO" id="GO:0030295">
    <property type="term" value="F:protein kinase activator activity"/>
    <property type="evidence" value="ECO:0007669"/>
    <property type="project" value="TreeGrafter"/>
</dbReference>
<evidence type="ECO:0000256" key="3">
    <source>
        <dbReference type="ARBA" id="ARBA00022490"/>
    </source>
</evidence>
<feature type="region of interest" description="Disordered" evidence="7">
    <location>
        <begin position="1"/>
        <end position="50"/>
    </location>
</feature>
<dbReference type="PANTHER" id="PTHR28005:SF1">
    <property type="entry name" value="AUTOPHAGY-RELATED PROTEIN 17"/>
    <property type="match status" value="1"/>
</dbReference>